<dbReference type="Pfam" id="PF00561">
    <property type="entry name" value="Abhydrolase_1"/>
    <property type="match status" value="1"/>
</dbReference>
<evidence type="ECO:0000256" key="1">
    <source>
        <dbReference type="PIRSR" id="PIRSR000443-1"/>
    </source>
</evidence>
<reference evidence="3 4" key="1">
    <citation type="submission" date="2015-07" db="EMBL/GenBank/DDBJ databases">
        <title>A draft genome sequence of Mycobacterium wolinskyi.</title>
        <authorList>
            <person name="de Man T.J."/>
            <person name="Perry K.A."/>
            <person name="Coulliette A.D."/>
            <person name="Jensen B."/>
            <person name="Toney N.C."/>
            <person name="Limbago B.M."/>
            <person name="Noble-Wang J."/>
        </authorList>
    </citation>
    <scope>NUCLEOTIDE SEQUENCE [LARGE SCALE GENOMIC DNA]</scope>
    <source>
        <strain evidence="3 4">CDC_01</strain>
    </source>
</reference>
<comment type="caution">
    <text evidence="3">The sequence shown here is derived from an EMBL/GenBank/DDBJ whole genome shotgun (WGS) entry which is preliminary data.</text>
</comment>
<dbReference type="Gene3D" id="3.40.50.1820">
    <property type="entry name" value="alpha/beta hydrolase"/>
    <property type="match status" value="1"/>
</dbReference>
<sequence length="349" mass="38678">MPPPTDAEYFDLGDFTLQSGFTLRNARLAYKTYGTLNDDKSNVIVYPTWYSGWHTDNEWLIGTDKALNPDEWFIIVPNMLGNGLSSSPSNTPAPYDRARFPAVTFYDQVEAQHKLVTEKFGISTIALVTGWSMGAGQTYQWAVSHPEMVQRAAPFCGSSITAPHNKVFLESLICALTADAAWADGDYSPEALPIKGLRAFARVYSGWGFSQAFYWEETWRELGFTSFDDFLYGFWENFFRDGRDPNNLIAMLRTWHSGNVGNTPGFGGDVEKALASIKCPLLAMPAEKDLYFPPEDEQWASQFIAHGEVRVIPGVWGHFAGGGANPVDTAFIDAGIRDLMSKPGYSPAG</sequence>
<dbReference type="SUPFAM" id="SSF53474">
    <property type="entry name" value="alpha/beta-Hydrolases"/>
    <property type="match status" value="1"/>
</dbReference>
<dbReference type="PANTHER" id="PTHR32268:SF15">
    <property type="entry name" value="HOMOSERINE ACETYLTRANSFERASE FAMILY PROTEIN (AFU_ORTHOLOGUE AFUA_1G15350)"/>
    <property type="match status" value="1"/>
</dbReference>
<feature type="active site" evidence="1">
    <location>
        <position position="289"/>
    </location>
</feature>
<protein>
    <recommendedName>
        <fullName evidence="2">AB hydrolase-1 domain-containing protein</fullName>
    </recommendedName>
</protein>
<dbReference type="GO" id="GO:0016747">
    <property type="term" value="F:acyltransferase activity, transferring groups other than amino-acyl groups"/>
    <property type="evidence" value="ECO:0007669"/>
    <property type="project" value="InterPro"/>
</dbReference>
<feature type="domain" description="AB hydrolase-1" evidence="2">
    <location>
        <begin position="61"/>
        <end position="161"/>
    </location>
</feature>
<dbReference type="PIRSF" id="PIRSF000443">
    <property type="entry name" value="Homoser_Ac_trans"/>
    <property type="match status" value="1"/>
</dbReference>
<organism evidence="3 4">
    <name type="scientific">Mycolicibacterium wolinskyi</name>
    <dbReference type="NCBI Taxonomy" id="59750"/>
    <lineage>
        <taxon>Bacteria</taxon>
        <taxon>Bacillati</taxon>
        <taxon>Actinomycetota</taxon>
        <taxon>Actinomycetes</taxon>
        <taxon>Mycobacteriales</taxon>
        <taxon>Mycobacteriaceae</taxon>
        <taxon>Mycolicibacterium</taxon>
    </lineage>
</organism>
<dbReference type="Proteomes" id="UP000070612">
    <property type="component" value="Unassembled WGS sequence"/>
</dbReference>
<proteinExistence type="predicted"/>
<feature type="active site" description="Nucleophile" evidence="1">
    <location>
        <position position="132"/>
    </location>
</feature>
<dbReference type="InterPro" id="IPR000073">
    <property type="entry name" value="AB_hydrolase_1"/>
</dbReference>
<evidence type="ECO:0000313" key="3">
    <source>
        <dbReference type="EMBL" id="KWX20638.1"/>
    </source>
</evidence>
<dbReference type="STRING" id="59750.AWC31_24945"/>
<dbReference type="InterPro" id="IPR029058">
    <property type="entry name" value="AB_hydrolase_fold"/>
</dbReference>
<name>A0A132PE76_9MYCO</name>
<dbReference type="PANTHER" id="PTHR32268">
    <property type="entry name" value="HOMOSERINE O-ACETYLTRANSFERASE"/>
    <property type="match status" value="1"/>
</dbReference>
<dbReference type="InterPro" id="IPR008220">
    <property type="entry name" value="HAT_MetX-like"/>
</dbReference>
<dbReference type="RefSeq" id="WP_067856693.1">
    <property type="nucleotide sequence ID" value="NZ_JBJZOV010000019.1"/>
</dbReference>
<dbReference type="NCBIfam" id="NF005757">
    <property type="entry name" value="PRK07581.1"/>
    <property type="match status" value="1"/>
</dbReference>
<gene>
    <name evidence="3" type="ORF">AFM11_29605</name>
</gene>
<evidence type="ECO:0000259" key="2">
    <source>
        <dbReference type="Pfam" id="PF00561"/>
    </source>
</evidence>
<dbReference type="EMBL" id="LGTW01000026">
    <property type="protein sequence ID" value="KWX20638.1"/>
    <property type="molecule type" value="Genomic_DNA"/>
</dbReference>
<keyword evidence="4" id="KW-1185">Reference proteome</keyword>
<feature type="active site" evidence="1">
    <location>
        <position position="318"/>
    </location>
</feature>
<dbReference type="AlphaFoldDB" id="A0A132PE76"/>
<accession>A0A132PE76</accession>
<dbReference type="PATRIC" id="fig|59750.3.peg.3812"/>
<evidence type="ECO:0000313" key="4">
    <source>
        <dbReference type="Proteomes" id="UP000070612"/>
    </source>
</evidence>